<sequence length="232" mass="25138">MRAASATSRGVVRANARARTTASTRPRRGDGVEARRARRGRTTTGRRRRARADAGADEIAWCCATAYTVGAVVMCARAARARREDEDVDARDFAASLAKMFAAPCALYGILLARSWTPETLSLMMPGSLERGLATGEVQFVPTLRSIMTLLSARATATSAWAHLLCVNLFVARHVALKTRERNVRDGHAPPIAHTLVLSTLVGPLALLSHVVTDAAYYAVVRARDERRRATA</sequence>
<dbReference type="Gramene" id="ABP00488">
    <property type="protein sequence ID" value="ABP00488"/>
    <property type="gene ID" value="OSTLU_93971"/>
</dbReference>
<evidence type="ECO:0000313" key="2">
    <source>
        <dbReference type="EMBL" id="ABP00488.1"/>
    </source>
</evidence>
<dbReference type="InterPro" id="IPR025461">
    <property type="entry name" value="ABA4-like"/>
</dbReference>
<organism evidence="2 3">
    <name type="scientific">Ostreococcus lucimarinus (strain CCE9901)</name>
    <dbReference type="NCBI Taxonomy" id="436017"/>
    <lineage>
        <taxon>Eukaryota</taxon>
        <taxon>Viridiplantae</taxon>
        <taxon>Chlorophyta</taxon>
        <taxon>Mamiellophyceae</taxon>
        <taxon>Mamiellales</taxon>
        <taxon>Bathycoccaceae</taxon>
        <taxon>Ostreococcus</taxon>
    </lineage>
</organism>
<feature type="compositionally biased region" description="Basic residues" evidence="1">
    <location>
        <begin position="36"/>
        <end position="50"/>
    </location>
</feature>
<dbReference type="Pfam" id="PF14108">
    <property type="entry name" value="ABA4-like"/>
    <property type="match status" value="1"/>
</dbReference>
<dbReference type="KEGG" id="olu:OSTLU_93971"/>
<evidence type="ECO:0000313" key="3">
    <source>
        <dbReference type="Proteomes" id="UP000001568"/>
    </source>
</evidence>
<accession>A4SA31</accession>
<protein>
    <submittedName>
        <fullName evidence="2">Uncharacterized protein</fullName>
    </submittedName>
</protein>
<reference evidence="2 3" key="1">
    <citation type="journal article" date="2007" name="Proc. Natl. Acad. Sci. U.S.A.">
        <title>The tiny eukaryote Ostreococcus provides genomic insights into the paradox of plankton speciation.</title>
        <authorList>
            <person name="Palenik B."/>
            <person name="Grimwood J."/>
            <person name="Aerts A."/>
            <person name="Rouze P."/>
            <person name="Salamov A."/>
            <person name="Putnam N."/>
            <person name="Dupont C."/>
            <person name="Jorgensen R."/>
            <person name="Derelle E."/>
            <person name="Rombauts S."/>
            <person name="Zhou K."/>
            <person name="Otillar R."/>
            <person name="Merchant S.S."/>
            <person name="Podell S."/>
            <person name="Gaasterland T."/>
            <person name="Napoli C."/>
            <person name="Gendler K."/>
            <person name="Manuell A."/>
            <person name="Tai V."/>
            <person name="Vallon O."/>
            <person name="Piganeau G."/>
            <person name="Jancek S."/>
            <person name="Heijde M."/>
            <person name="Jabbari K."/>
            <person name="Bowler C."/>
            <person name="Lohr M."/>
            <person name="Robbens S."/>
            <person name="Werner G."/>
            <person name="Dubchak I."/>
            <person name="Pazour G.J."/>
            <person name="Ren Q."/>
            <person name="Paulsen I."/>
            <person name="Delwiche C."/>
            <person name="Schmutz J."/>
            <person name="Rokhsar D."/>
            <person name="Van de Peer Y."/>
            <person name="Moreau H."/>
            <person name="Grigoriev I.V."/>
        </authorList>
    </citation>
    <scope>NUCLEOTIDE SEQUENCE [LARGE SCALE GENOMIC DNA]</scope>
    <source>
        <strain evidence="2 3">CCE9901</strain>
    </source>
</reference>
<proteinExistence type="predicted"/>
<dbReference type="OrthoDB" id="498587at2759"/>
<feature type="region of interest" description="Disordered" evidence="1">
    <location>
        <begin position="1"/>
        <end position="50"/>
    </location>
</feature>
<evidence type="ECO:0000256" key="1">
    <source>
        <dbReference type="SAM" id="MobiDB-lite"/>
    </source>
</evidence>
<dbReference type="PANTHER" id="PTHR34543">
    <property type="entry name" value="PROTEIN ABA DEFICIENT 4, CHLOROPLASTIC"/>
    <property type="match status" value="1"/>
</dbReference>
<name>A4SA31_OSTLU</name>
<dbReference type="PANTHER" id="PTHR34543:SF1">
    <property type="entry name" value="PROTEIN ABA DEFICIENT 4, CHLOROPLASTIC"/>
    <property type="match status" value="1"/>
</dbReference>
<dbReference type="Proteomes" id="UP000001568">
    <property type="component" value="Chromosome 17"/>
</dbReference>
<dbReference type="RefSeq" id="XP_001422171.1">
    <property type="nucleotide sequence ID" value="XM_001422134.1"/>
</dbReference>
<dbReference type="HOGENOM" id="CLU_1196564_0_0_1"/>
<dbReference type="GeneID" id="5006332"/>
<dbReference type="EMBL" id="CP000597">
    <property type="protein sequence ID" value="ABP00488.1"/>
    <property type="molecule type" value="Genomic_DNA"/>
</dbReference>
<gene>
    <name evidence="2" type="ORF">OSTLU_93971</name>
</gene>
<keyword evidence="3" id="KW-1185">Reference proteome</keyword>
<feature type="compositionally biased region" description="Low complexity" evidence="1">
    <location>
        <begin position="13"/>
        <end position="24"/>
    </location>
</feature>
<dbReference type="AlphaFoldDB" id="A4SA31"/>
<dbReference type="STRING" id="436017.A4SA31"/>
<dbReference type="eggNOG" id="ENOG502S5UD">
    <property type="taxonomic scope" value="Eukaryota"/>
</dbReference>